<organism evidence="2 3">
    <name type="scientific">Corynebacterium mendelii</name>
    <dbReference type="NCBI Taxonomy" id="2765362"/>
    <lineage>
        <taxon>Bacteria</taxon>
        <taxon>Bacillati</taxon>
        <taxon>Actinomycetota</taxon>
        <taxon>Actinomycetes</taxon>
        <taxon>Mycobacteriales</taxon>
        <taxon>Corynebacteriaceae</taxon>
        <taxon>Corynebacterium</taxon>
    </lineage>
</organism>
<gene>
    <name evidence="2" type="ORF">JZY06_03755</name>
</gene>
<evidence type="ECO:0000313" key="3">
    <source>
        <dbReference type="Proteomes" id="UP000664332"/>
    </source>
</evidence>
<dbReference type="RefSeq" id="WP_207118475.1">
    <property type="nucleotide sequence ID" value="NZ_JAFLEQ010000008.1"/>
</dbReference>
<dbReference type="Proteomes" id="UP000664332">
    <property type="component" value="Unassembled WGS sequence"/>
</dbReference>
<evidence type="ECO:0000256" key="1">
    <source>
        <dbReference type="SAM" id="MobiDB-lite"/>
    </source>
</evidence>
<protein>
    <submittedName>
        <fullName evidence="2">Uncharacterized protein</fullName>
    </submittedName>
</protein>
<evidence type="ECO:0000313" key="2">
    <source>
        <dbReference type="EMBL" id="MBN9643740.1"/>
    </source>
</evidence>
<sequence length="82" mass="8921">MEESSRLKLRAAISGAPGRNAVPEGNNRADVNGNTGDPCRMFFHPSCRFSRPFVRSLLPPAVAGWAFSGFPETTNGWLRGND</sequence>
<reference evidence="2" key="1">
    <citation type="submission" date="2021-03" db="EMBL/GenBank/DDBJ databases">
        <authorList>
            <person name="Sun Q."/>
        </authorList>
    </citation>
    <scope>NUCLEOTIDE SEQUENCE</scope>
    <source>
        <strain evidence="2">CCM 8862</strain>
    </source>
</reference>
<dbReference type="EMBL" id="JAFLEQ010000008">
    <property type="protein sequence ID" value="MBN9643740.1"/>
    <property type="molecule type" value="Genomic_DNA"/>
</dbReference>
<keyword evidence="3" id="KW-1185">Reference proteome</keyword>
<accession>A0A939DZK9</accession>
<proteinExistence type="predicted"/>
<name>A0A939DZK9_9CORY</name>
<dbReference type="AlphaFoldDB" id="A0A939DZK9"/>
<comment type="caution">
    <text evidence="2">The sequence shown here is derived from an EMBL/GenBank/DDBJ whole genome shotgun (WGS) entry which is preliminary data.</text>
</comment>
<feature type="region of interest" description="Disordered" evidence="1">
    <location>
        <begin position="1"/>
        <end position="29"/>
    </location>
</feature>